<organism evidence="2 3">
    <name type="scientific">Pseudoneurospora amorphoporcata</name>
    <dbReference type="NCBI Taxonomy" id="241081"/>
    <lineage>
        <taxon>Eukaryota</taxon>
        <taxon>Fungi</taxon>
        <taxon>Dikarya</taxon>
        <taxon>Ascomycota</taxon>
        <taxon>Pezizomycotina</taxon>
        <taxon>Sordariomycetes</taxon>
        <taxon>Sordariomycetidae</taxon>
        <taxon>Sordariales</taxon>
        <taxon>Sordariaceae</taxon>
        <taxon>Pseudoneurospora</taxon>
    </lineage>
</organism>
<dbReference type="AlphaFoldDB" id="A0AAN6NTZ8"/>
<feature type="region of interest" description="Disordered" evidence="1">
    <location>
        <begin position="54"/>
        <end position="78"/>
    </location>
</feature>
<protein>
    <submittedName>
        <fullName evidence="2">Uncharacterized protein</fullName>
    </submittedName>
</protein>
<dbReference type="EMBL" id="MU859200">
    <property type="protein sequence ID" value="KAK3949812.1"/>
    <property type="molecule type" value="Genomic_DNA"/>
</dbReference>
<keyword evidence="3" id="KW-1185">Reference proteome</keyword>
<evidence type="ECO:0000313" key="2">
    <source>
        <dbReference type="EMBL" id="KAK3949812.1"/>
    </source>
</evidence>
<evidence type="ECO:0000256" key="1">
    <source>
        <dbReference type="SAM" id="MobiDB-lite"/>
    </source>
</evidence>
<sequence>MPPESNSKIPAPQGNHVARKRQEKPKSATASLSPLTIKTQERLGEGMVLITAKKAKADSNTTPQQGEDRPPAAAAADEEEWVYVDQDEDWVLDIPPPVKKEKQEDWALAGPVPSSRELGGKSA</sequence>
<accession>A0AAN6NTZ8</accession>
<proteinExistence type="predicted"/>
<feature type="region of interest" description="Disordered" evidence="1">
    <location>
        <begin position="96"/>
        <end position="123"/>
    </location>
</feature>
<feature type="region of interest" description="Disordered" evidence="1">
    <location>
        <begin position="1"/>
        <end position="35"/>
    </location>
</feature>
<name>A0AAN6NTZ8_9PEZI</name>
<reference evidence="2" key="1">
    <citation type="journal article" date="2023" name="Mol. Phylogenet. Evol.">
        <title>Genome-scale phylogeny and comparative genomics of the fungal order Sordariales.</title>
        <authorList>
            <person name="Hensen N."/>
            <person name="Bonometti L."/>
            <person name="Westerberg I."/>
            <person name="Brannstrom I.O."/>
            <person name="Guillou S."/>
            <person name="Cros-Aarteil S."/>
            <person name="Calhoun S."/>
            <person name="Haridas S."/>
            <person name="Kuo A."/>
            <person name="Mondo S."/>
            <person name="Pangilinan J."/>
            <person name="Riley R."/>
            <person name="LaButti K."/>
            <person name="Andreopoulos B."/>
            <person name="Lipzen A."/>
            <person name="Chen C."/>
            <person name="Yan M."/>
            <person name="Daum C."/>
            <person name="Ng V."/>
            <person name="Clum A."/>
            <person name="Steindorff A."/>
            <person name="Ohm R.A."/>
            <person name="Martin F."/>
            <person name="Silar P."/>
            <person name="Natvig D.O."/>
            <person name="Lalanne C."/>
            <person name="Gautier V."/>
            <person name="Ament-Velasquez S.L."/>
            <person name="Kruys A."/>
            <person name="Hutchinson M.I."/>
            <person name="Powell A.J."/>
            <person name="Barry K."/>
            <person name="Miller A.N."/>
            <person name="Grigoriev I.V."/>
            <person name="Debuchy R."/>
            <person name="Gladieux P."/>
            <person name="Hiltunen Thoren M."/>
            <person name="Johannesson H."/>
        </authorList>
    </citation>
    <scope>NUCLEOTIDE SEQUENCE</scope>
    <source>
        <strain evidence="2">CBS 626.80</strain>
    </source>
</reference>
<evidence type="ECO:0000313" key="3">
    <source>
        <dbReference type="Proteomes" id="UP001303222"/>
    </source>
</evidence>
<comment type="caution">
    <text evidence="2">The sequence shown here is derived from an EMBL/GenBank/DDBJ whole genome shotgun (WGS) entry which is preliminary data.</text>
</comment>
<dbReference type="Proteomes" id="UP001303222">
    <property type="component" value="Unassembled WGS sequence"/>
</dbReference>
<reference evidence="2" key="2">
    <citation type="submission" date="2023-06" db="EMBL/GenBank/DDBJ databases">
        <authorList>
            <consortium name="Lawrence Berkeley National Laboratory"/>
            <person name="Mondo S.J."/>
            <person name="Hensen N."/>
            <person name="Bonometti L."/>
            <person name="Westerberg I."/>
            <person name="Brannstrom I.O."/>
            <person name="Guillou S."/>
            <person name="Cros-Aarteil S."/>
            <person name="Calhoun S."/>
            <person name="Haridas S."/>
            <person name="Kuo A."/>
            <person name="Pangilinan J."/>
            <person name="Riley R."/>
            <person name="Labutti K."/>
            <person name="Andreopoulos B."/>
            <person name="Lipzen A."/>
            <person name="Chen C."/>
            <person name="Yanf M."/>
            <person name="Daum C."/>
            <person name="Ng V."/>
            <person name="Clum A."/>
            <person name="Steindorff A."/>
            <person name="Ohm R."/>
            <person name="Martin F."/>
            <person name="Silar P."/>
            <person name="Natvig D."/>
            <person name="Lalanne C."/>
            <person name="Gautier V."/>
            <person name="Ament-Velasquez S.L."/>
            <person name="Kruys A."/>
            <person name="Hutchinson M.I."/>
            <person name="Powell A.J."/>
            <person name="Barry K."/>
            <person name="Miller A.N."/>
            <person name="Grigoriev I.V."/>
            <person name="Debuchy R."/>
            <person name="Gladieux P."/>
            <person name="Thoren M.H."/>
            <person name="Johannesson H."/>
        </authorList>
    </citation>
    <scope>NUCLEOTIDE SEQUENCE</scope>
    <source>
        <strain evidence="2">CBS 626.80</strain>
    </source>
</reference>
<gene>
    <name evidence="2" type="ORF">QBC32DRAFT_377834</name>
</gene>